<organism evidence="2 3">
    <name type="scientific">Vibrio vulnificus</name>
    <dbReference type="NCBI Taxonomy" id="672"/>
    <lineage>
        <taxon>Bacteria</taxon>
        <taxon>Pseudomonadati</taxon>
        <taxon>Pseudomonadota</taxon>
        <taxon>Gammaproteobacteria</taxon>
        <taxon>Vibrionales</taxon>
        <taxon>Vibrionaceae</taxon>
        <taxon>Vibrio</taxon>
    </lineage>
</organism>
<dbReference type="RefSeq" id="WP_088427849.1">
    <property type="nucleotide sequence ID" value="NZ_CP016321.1"/>
</dbReference>
<proteinExistence type="predicted"/>
<evidence type="ECO:0000313" key="2">
    <source>
        <dbReference type="EMBL" id="MBN8124462.1"/>
    </source>
</evidence>
<protein>
    <submittedName>
        <fullName evidence="2">Pentapeptide repeat-containing protein</fullName>
    </submittedName>
</protein>
<dbReference type="Pfam" id="PF13599">
    <property type="entry name" value="Pentapeptide_4"/>
    <property type="match status" value="1"/>
</dbReference>
<dbReference type="InterPro" id="IPR001646">
    <property type="entry name" value="5peptide_repeat"/>
</dbReference>
<dbReference type="Proteomes" id="UP000664056">
    <property type="component" value="Unassembled WGS sequence"/>
</dbReference>
<keyword evidence="1" id="KW-0677">Repeat</keyword>
<evidence type="ECO:0000313" key="3">
    <source>
        <dbReference type="Proteomes" id="UP000664056"/>
    </source>
</evidence>
<accession>A0AAW4HJJ7</accession>
<name>A0AAW4HJJ7_VIBVL</name>
<dbReference type="EMBL" id="JAFKOQ010000035">
    <property type="protein sequence ID" value="MBN8124462.1"/>
    <property type="molecule type" value="Genomic_DNA"/>
</dbReference>
<evidence type="ECO:0000256" key="1">
    <source>
        <dbReference type="ARBA" id="ARBA00022737"/>
    </source>
</evidence>
<reference evidence="2" key="1">
    <citation type="submission" date="2021-03" db="EMBL/GenBank/DDBJ databases">
        <title>Study of the foodborne Vibrio vulnificus isolates from China.</title>
        <authorList>
            <person name="Zheng Z."/>
            <person name="Ye L."/>
        </authorList>
    </citation>
    <scope>NUCLEOTIDE SEQUENCE</scope>
    <source>
        <strain evidence="2">Vv1582</strain>
    </source>
</reference>
<sequence length="219" mass="24762">MTINDRNRLAFGYTNHDASTKSFLLKNFNKAVSYNSNFSGCTFDRTSLVGTKFKFCNMVRASFKDCLIRGALFRKCNLEHAVFSNCIVAASTFEKAKLKNAQFINCKVIGSTNLRTFLPQNYFVNTEFYDTYPSESSFDPALVAVVNQLREHDLIRRSTVLHRKKGKLDTISLGILVEEFGESNLVAILPEAAVLIEREFHTLSYIQNVLRKVVNGGSF</sequence>
<gene>
    <name evidence="2" type="ORF">J0J18_22325</name>
</gene>
<dbReference type="Gene3D" id="2.160.20.80">
    <property type="entry name" value="E3 ubiquitin-protein ligase SopA"/>
    <property type="match status" value="1"/>
</dbReference>
<dbReference type="PANTHER" id="PTHR47485">
    <property type="entry name" value="THYLAKOID LUMENAL 17.4 KDA PROTEIN, CHLOROPLASTIC"/>
    <property type="match status" value="1"/>
</dbReference>
<dbReference type="SUPFAM" id="SSF141571">
    <property type="entry name" value="Pentapeptide repeat-like"/>
    <property type="match status" value="1"/>
</dbReference>
<dbReference type="PANTHER" id="PTHR47485:SF1">
    <property type="entry name" value="THYLAKOID LUMENAL 17.4 KDA PROTEIN, CHLOROPLASTIC"/>
    <property type="match status" value="1"/>
</dbReference>
<comment type="caution">
    <text evidence="2">The sequence shown here is derived from an EMBL/GenBank/DDBJ whole genome shotgun (WGS) entry which is preliminary data.</text>
</comment>
<dbReference type="AlphaFoldDB" id="A0AAW4HJJ7"/>